<feature type="region of interest" description="Disordered" evidence="1">
    <location>
        <begin position="1"/>
        <end position="22"/>
    </location>
</feature>
<name>A0A437AAD8_ARTFL</name>
<feature type="region of interest" description="Disordered" evidence="1">
    <location>
        <begin position="512"/>
        <end position="533"/>
    </location>
</feature>
<gene>
    <name evidence="2" type="ORF">DFL_002057</name>
</gene>
<proteinExistence type="predicted"/>
<feature type="compositionally biased region" description="Basic and acidic residues" evidence="1">
    <location>
        <begin position="519"/>
        <end position="533"/>
    </location>
</feature>
<reference evidence="2 3" key="1">
    <citation type="submission" date="2019-01" db="EMBL/GenBank/DDBJ databases">
        <title>Intercellular communication is required for trap formation in the nematode-trapping fungus Duddingtonia flagrans.</title>
        <authorList>
            <person name="Youssar L."/>
            <person name="Wernet V."/>
            <person name="Hensel N."/>
            <person name="Hildebrandt H.-G."/>
            <person name="Fischer R."/>
        </authorList>
    </citation>
    <scope>NUCLEOTIDE SEQUENCE [LARGE SCALE GENOMIC DNA]</scope>
    <source>
        <strain evidence="2 3">CBS H-5679</strain>
    </source>
</reference>
<evidence type="ECO:0000313" key="2">
    <source>
        <dbReference type="EMBL" id="RVD87850.1"/>
    </source>
</evidence>
<protein>
    <submittedName>
        <fullName evidence="2">Uncharacterized protein</fullName>
    </submittedName>
</protein>
<keyword evidence="3" id="KW-1185">Reference proteome</keyword>
<dbReference type="OrthoDB" id="10253919at2759"/>
<organism evidence="2 3">
    <name type="scientific">Arthrobotrys flagrans</name>
    <name type="common">Nematode-trapping fungus</name>
    <name type="synonym">Trichothecium flagrans</name>
    <dbReference type="NCBI Taxonomy" id="97331"/>
    <lineage>
        <taxon>Eukaryota</taxon>
        <taxon>Fungi</taxon>
        <taxon>Dikarya</taxon>
        <taxon>Ascomycota</taxon>
        <taxon>Pezizomycotina</taxon>
        <taxon>Orbiliomycetes</taxon>
        <taxon>Orbiliales</taxon>
        <taxon>Orbiliaceae</taxon>
        <taxon>Arthrobotrys</taxon>
    </lineage>
</organism>
<comment type="caution">
    <text evidence="2">The sequence shown here is derived from an EMBL/GenBank/DDBJ whole genome shotgun (WGS) entry which is preliminary data.</text>
</comment>
<dbReference type="RefSeq" id="XP_067493394.1">
    <property type="nucleotide sequence ID" value="XM_067630784.1"/>
</dbReference>
<dbReference type="VEuPathDB" id="FungiDB:DFL_002057"/>
<dbReference type="AlphaFoldDB" id="A0A437AAD8"/>
<dbReference type="EMBL" id="SAEB01000003">
    <property type="protein sequence ID" value="RVD87850.1"/>
    <property type="molecule type" value="Genomic_DNA"/>
</dbReference>
<dbReference type="Proteomes" id="UP000283090">
    <property type="component" value="Unassembled WGS sequence"/>
</dbReference>
<dbReference type="GeneID" id="93584368"/>
<feature type="compositionally biased region" description="Basic and acidic residues" evidence="1">
    <location>
        <begin position="70"/>
        <end position="83"/>
    </location>
</feature>
<sequence>MGDINPVSDTVHPPPAGLQDMNPETQKQWSLWMEMVYDTLIHPRKYEKLSKDSKWTHPQLKAIDPTGDLCRQDNEKDPDHPELDNPDYWGFRPELTHFINRNDEKNKDKEITDLPDPIQWSGFPKIMDWAVFVGAHKVTKKGHLVAQSVPSKWQNPDSGDRNNIYWQADRFRVFQDEYLEWAVTRENGRLKKVTFTCEGPEYWQLLAKYQPETVMELYKSFVPKSEQSNITKEALWTLVDDAGEPLYNPENEWNSPKPENGCIAHLIHPNSTLSAEVTIVADGTIRRNKLFEEDKETLCTHGGFGEPYRNSDPTIGWETYKTCGIDKEAETAVTLGEPIGLYIQNWDSGKFIPPDNAPEDFDMKECWHPKRVPQGDDSPEANDGPWVRVEFYVPEGRNFDLEDLRIVGADSELHPLRYGSQIAQHINIGVSVGGTDAEDDVPPAQDLEHDWERLTEVIKDEKKAKEYDVDNSEFWHYMQYKAIARSKKDKGDQGVWSRWIAAYGELNFARMEEGGDTGKPLRDPNEVRISGKD</sequence>
<evidence type="ECO:0000256" key="1">
    <source>
        <dbReference type="SAM" id="MobiDB-lite"/>
    </source>
</evidence>
<accession>A0A437AAD8</accession>
<feature type="region of interest" description="Disordered" evidence="1">
    <location>
        <begin position="53"/>
        <end position="86"/>
    </location>
</feature>
<evidence type="ECO:0000313" key="3">
    <source>
        <dbReference type="Proteomes" id="UP000283090"/>
    </source>
</evidence>